<protein>
    <submittedName>
        <fullName evidence="1">Uncharacterized protein</fullName>
    </submittedName>
</protein>
<dbReference type="AlphaFoldDB" id="A0A821J265"/>
<dbReference type="Proteomes" id="UP000663866">
    <property type="component" value="Unassembled WGS sequence"/>
</dbReference>
<proteinExistence type="predicted"/>
<keyword evidence="2" id="KW-1185">Reference proteome</keyword>
<accession>A0A821J265</accession>
<name>A0A821J265_9BILA</name>
<dbReference type="EMBL" id="CAJOBG010103119">
    <property type="protein sequence ID" value="CAF4711266.1"/>
    <property type="molecule type" value="Genomic_DNA"/>
</dbReference>
<comment type="caution">
    <text evidence="1">The sequence shown here is derived from an EMBL/GenBank/DDBJ whole genome shotgun (WGS) entry which is preliminary data.</text>
</comment>
<gene>
    <name evidence="1" type="ORF">OVN521_LOCUS48751</name>
</gene>
<evidence type="ECO:0000313" key="1">
    <source>
        <dbReference type="EMBL" id="CAF4711266.1"/>
    </source>
</evidence>
<reference evidence="1" key="1">
    <citation type="submission" date="2021-02" db="EMBL/GenBank/DDBJ databases">
        <authorList>
            <person name="Nowell W R."/>
        </authorList>
    </citation>
    <scope>NUCLEOTIDE SEQUENCE</scope>
</reference>
<organism evidence="1 2">
    <name type="scientific">Rotaria magnacalcarata</name>
    <dbReference type="NCBI Taxonomy" id="392030"/>
    <lineage>
        <taxon>Eukaryota</taxon>
        <taxon>Metazoa</taxon>
        <taxon>Spiralia</taxon>
        <taxon>Gnathifera</taxon>
        <taxon>Rotifera</taxon>
        <taxon>Eurotatoria</taxon>
        <taxon>Bdelloidea</taxon>
        <taxon>Philodinida</taxon>
        <taxon>Philodinidae</taxon>
        <taxon>Rotaria</taxon>
    </lineage>
</organism>
<feature type="non-terminal residue" evidence="1">
    <location>
        <position position="1"/>
    </location>
</feature>
<evidence type="ECO:0000313" key="2">
    <source>
        <dbReference type="Proteomes" id="UP000663866"/>
    </source>
</evidence>
<sequence>ALQDLDTLLTHITIGALSLTANEFIEIDSETPVFNEWNDINDNLMVVDADCGDNITIDNNEDDDMPTEAPPKLIEAMYMV</sequence>
<feature type="non-terminal residue" evidence="1">
    <location>
        <position position="80"/>
    </location>
</feature>